<dbReference type="Proteomes" id="UP000591131">
    <property type="component" value="Unassembled WGS sequence"/>
</dbReference>
<evidence type="ECO:0000313" key="2">
    <source>
        <dbReference type="Proteomes" id="UP000591131"/>
    </source>
</evidence>
<organism evidence="1 2">
    <name type="scientific">Perkinsus chesapeaki</name>
    <name type="common">Clam parasite</name>
    <name type="synonym">Perkinsus andrewsi</name>
    <dbReference type="NCBI Taxonomy" id="330153"/>
    <lineage>
        <taxon>Eukaryota</taxon>
        <taxon>Sar</taxon>
        <taxon>Alveolata</taxon>
        <taxon>Perkinsozoa</taxon>
        <taxon>Perkinsea</taxon>
        <taxon>Perkinsida</taxon>
        <taxon>Perkinsidae</taxon>
        <taxon>Perkinsus</taxon>
    </lineage>
</organism>
<dbReference type="EMBL" id="JAAPAO010001418">
    <property type="protein sequence ID" value="KAF4649808.1"/>
    <property type="molecule type" value="Genomic_DNA"/>
</dbReference>
<keyword evidence="2" id="KW-1185">Reference proteome</keyword>
<name>A0A7J6KRJ9_PERCH</name>
<protein>
    <submittedName>
        <fullName evidence="1">Uncharacterized protein</fullName>
    </submittedName>
</protein>
<gene>
    <name evidence="1" type="ORF">FOL47_001711</name>
</gene>
<comment type="caution">
    <text evidence="1">The sequence shown here is derived from an EMBL/GenBank/DDBJ whole genome shotgun (WGS) entry which is preliminary data.</text>
</comment>
<reference evidence="1 2" key="1">
    <citation type="submission" date="2020-04" db="EMBL/GenBank/DDBJ databases">
        <title>Perkinsus chesapeaki whole genome sequence.</title>
        <authorList>
            <person name="Bogema D.R."/>
        </authorList>
    </citation>
    <scope>NUCLEOTIDE SEQUENCE [LARGE SCALE GENOMIC DNA]</scope>
    <source>
        <strain evidence="1">ATCC PRA-425</strain>
    </source>
</reference>
<dbReference type="AlphaFoldDB" id="A0A7J6KRJ9"/>
<proteinExistence type="predicted"/>
<accession>A0A7J6KRJ9</accession>
<evidence type="ECO:0000313" key="1">
    <source>
        <dbReference type="EMBL" id="KAF4649808.1"/>
    </source>
</evidence>
<dbReference type="OrthoDB" id="10373707at2759"/>
<sequence>MPGNGHYQRRQAAISFLPKAVEEGRDIRGEVSDLVRAALALSSRRTYSSGERPQFRDVILGVGTSMERIYPVSGEMLITYIYILDKVGYAYSTMKTYTSGIKTKNLEGGHELPRLEAEHVKRALIAVKERG</sequence>